<gene>
    <name evidence="1" type="ORF">FPRO_09035</name>
</gene>
<dbReference type="Proteomes" id="UP000183971">
    <property type="component" value="Unassembled WGS sequence"/>
</dbReference>
<evidence type="ECO:0000313" key="1">
    <source>
        <dbReference type="EMBL" id="CZR49224.1"/>
    </source>
</evidence>
<dbReference type="VEuPathDB" id="FungiDB:FPRO_09035"/>
<dbReference type="RefSeq" id="XP_031089727.1">
    <property type="nucleotide sequence ID" value="XM_031224472.1"/>
</dbReference>
<accession>A0A1L7W9D7</accession>
<reference evidence="2" key="1">
    <citation type="journal article" date="2016" name="Genome Biol. Evol.">
        <title>Comparative 'omics' of the Fusarium fujikuroi species complex highlights differences in genetic potential and metabolite synthesis.</title>
        <authorList>
            <person name="Niehaus E.-M."/>
            <person name="Muensterkoetter M."/>
            <person name="Proctor R.H."/>
            <person name="Brown D.W."/>
            <person name="Sharon A."/>
            <person name="Idan Y."/>
            <person name="Oren-Young L."/>
            <person name="Sieber C.M."/>
            <person name="Novak O."/>
            <person name="Pencik A."/>
            <person name="Tarkowska D."/>
            <person name="Hromadova K."/>
            <person name="Freeman S."/>
            <person name="Maymon M."/>
            <person name="Elazar M."/>
            <person name="Youssef S.A."/>
            <person name="El-Shabrawy E.S.M."/>
            <person name="Shalaby A.B.A."/>
            <person name="Houterman P."/>
            <person name="Brock N.L."/>
            <person name="Burkhardt I."/>
            <person name="Tsavkelova E.A."/>
            <person name="Dickschat J.S."/>
            <person name="Galuszka P."/>
            <person name="Gueldener U."/>
            <person name="Tudzynski B."/>
        </authorList>
    </citation>
    <scope>NUCLEOTIDE SEQUENCE [LARGE SCALE GENOMIC DNA]</scope>
    <source>
        <strain evidence="2">ET1</strain>
    </source>
</reference>
<organism evidence="1 2">
    <name type="scientific">Fusarium proliferatum (strain ET1)</name>
    <name type="common">Orchid endophyte fungus</name>
    <dbReference type="NCBI Taxonomy" id="1227346"/>
    <lineage>
        <taxon>Eukaryota</taxon>
        <taxon>Fungi</taxon>
        <taxon>Dikarya</taxon>
        <taxon>Ascomycota</taxon>
        <taxon>Pezizomycotina</taxon>
        <taxon>Sordariomycetes</taxon>
        <taxon>Hypocreomycetidae</taxon>
        <taxon>Hypocreales</taxon>
        <taxon>Nectriaceae</taxon>
        <taxon>Fusarium</taxon>
        <taxon>Fusarium fujikuroi species complex</taxon>
    </lineage>
</organism>
<comment type="caution">
    <text evidence="1">The sequence shown here is derived from an EMBL/GenBank/DDBJ whole genome shotgun (WGS) entry which is preliminary data.</text>
</comment>
<proteinExistence type="predicted"/>
<evidence type="ECO:0000313" key="2">
    <source>
        <dbReference type="Proteomes" id="UP000183971"/>
    </source>
</evidence>
<dbReference type="EMBL" id="FJOF01000016">
    <property type="protein sequence ID" value="CZR49224.1"/>
    <property type="molecule type" value="Genomic_DNA"/>
</dbReference>
<dbReference type="GeneID" id="42053910"/>
<keyword evidence="2" id="KW-1185">Reference proteome</keyword>
<dbReference type="AlphaFoldDB" id="A0A1L7W9D7"/>
<name>A0A1L7W9D7_FUSPR</name>
<sequence length="158" mass="18091">MPLDSRQHSDAFALRLIQIIYESIQKHVDSYLANPALRQQLLDPRLRNILSTECLSTPAGPDIRLDHHAKHMKRKAQKAYRKSPGSKALWVATLMGNAQCQPQNVINMPALDHHEIVFSLQQEKQKYIRDFTCLTKSDCAPPGLPFPDYSPYREQLSK</sequence>
<protein>
    <submittedName>
        <fullName evidence="1">Uncharacterized protein</fullName>
    </submittedName>
</protein>